<protein>
    <submittedName>
        <fullName evidence="2">Uncharacterized protein</fullName>
    </submittedName>
</protein>
<dbReference type="Proteomes" id="UP001363622">
    <property type="component" value="Unassembled WGS sequence"/>
</dbReference>
<reference evidence="2 3" key="1">
    <citation type="submission" date="2024-04" db="EMBL/GenBank/DDBJ databases">
        <title>Phyllosticta paracitricarpa is synonymous to the EU quarantine fungus P. citricarpa based on phylogenomic analyses.</title>
        <authorList>
            <consortium name="Lawrence Berkeley National Laboratory"/>
            <person name="Van Ingen-Buijs V.A."/>
            <person name="Van Westerhoven A.C."/>
            <person name="Haridas S."/>
            <person name="Skiadas P."/>
            <person name="Martin F."/>
            <person name="Groenewald J.Z."/>
            <person name="Crous P.W."/>
            <person name="Seidl M.F."/>
        </authorList>
    </citation>
    <scope>NUCLEOTIDE SEQUENCE [LARGE SCALE GENOMIC DNA]</scope>
    <source>
        <strain evidence="2 3">CBS 123371</strain>
    </source>
</reference>
<evidence type="ECO:0000313" key="3">
    <source>
        <dbReference type="Proteomes" id="UP001363622"/>
    </source>
</evidence>
<feature type="transmembrane region" description="Helical" evidence="1">
    <location>
        <begin position="20"/>
        <end position="41"/>
    </location>
</feature>
<gene>
    <name evidence="2" type="ORF">IWZ03DRAFT_105113</name>
</gene>
<proteinExistence type="predicted"/>
<feature type="transmembrane region" description="Helical" evidence="1">
    <location>
        <begin position="53"/>
        <end position="73"/>
    </location>
</feature>
<evidence type="ECO:0000313" key="2">
    <source>
        <dbReference type="EMBL" id="KAK7521916.1"/>
    </source>
</evidence>
<dbReference type="EMBL" id="JBBPHU010000002">
    <property type="protein sequence ID" value="KAK7521916.1"/>
    <property type="molecule type" value="Genomic_DNA"/>
</dbReference>
<keyword evidence="1" id="KW-0472">Membrane</keyword>
<organism evidence="2 3">
    <name type="scientific">Phyllosticta citriasiana</name>
    <dbReference type="NCBI Taxonomy" id="595635"/>
    <lineage>
        <taxon>Eukaryota</taxon>
        <taxon>Fungi</taxon>
        <taxon>Dikarya</taxon>
        <taxon>Ascomycota</taxon>
        <taxon>Pezizomycotina</taxon>
        <taxon>Dothideomycetes</taxon>
        <taxon>Dothideomycetes incertae sedis</taxon>
        <taxon>Botryosphaeriales</taxon>
        <taxon>Phyllostictaceae</taxon>
        <taxon>Phyllosticta</taxon>
    </lineage>
</organism>
<comment type="caution">
    <text evidence="2">The sequence shown here is derived from an EMBL/GenBank/DDBJ whole genome shotgun (WGS) entry which is preliminary data.</text>
</comment>
<name>A0ABR1KXG7_9PEZI</name>
<sequence>MAFPLLMPTPMYFAFGYQSYSVSINRIPPFWFFFFPAVFLFDVSTDWPTTTDCVFFHSLLLCCLNLVQFQIWLKSPLRFLLDEPSYSKAIYVLMYFEPPLHSYEYMTRASKPATNHR</sequence>
<accession>A0ABR1KXG7</accession>
<keyword evidence="1" id="KW-0812">Transmembrane</keyword>
<keyword evidence="3" id="KW-1185">Reference proteome</keyword>
<keyword evidence="1" id="KW-1133">Transmembrane helix</keyword>
<evidence type="ECO:0000256" key="1">
    <source>
        <dbReference type="SAM" id="Phobius"/>
    </source>
</evidence>